<proteinExistence type="predicted"/>
<gene>
    <name evidence="1" type="ORF">Patl1_27421</name>
</gene>
<reference evidence="2" key="1">
    <citation type="journal article" date="2023" name="G3 (Bethesda)">
        <title>Genome assembly and association tests identify interacting loci associated with vigor, precocity, and sex in interspecific pistachio rootstocks.</title>
        <authorList>
            <person name="Palmer W."/>
            <person name="Jacygrad E."/>
            <person name="Sagayaradj S."/>
            <person name="Cavanaugh K."/>
            <person name="Han R."/>
            <person name="Bertier L."/>
            <person name="Beede B."/>
            <person name="Kafkas S."/>
            <person name="Golino D."/>
            <person name="Preece J."/>
            <person name="Michelmore R."/>
        </authorList>
    </citation>
    <scope>NUCLEOTIDE SEQUENCE [LARGE SCALE GENOMIC DNA]</scope>
</reference>
<evidence type="ECO:0000313" key="2">
    <source>
        <dbReference type="Proteomes" id="UP001164250"/>
    </source>
</evidence>
<keyword evidence="2" id="KW-1185">Reference proteome</keyword>
<name>A0ACC1BGA2_9ROSI</name>
<evidence type="ECO:0000313" key="1">
    <source>
        <dbReference type="EMBL" id="KAJ0097975.1"/>
    </source>
</evidence>
<sequence length="310" mass="34935">MSIDAYKKGKMKLCYINSVNIPNLSLFYFVLFNFLNLLERRQIDMKNGQDQDKQSSRSKKRTTIHDSAQSEDVDGFQKLLKENQSLLNERNAIGFGQIKTETKNKCWRHHLSAGNNKAEILKFLLEWKGDDKVGLEAKNIYAKNGSNEAARLLLAHGAFFEAENTCGETPLHLAAEHGCSEAARLLLAHRALVDAQTEYGATPLKLSVLHSIRTEDCSIVKTLLENNADYNATDDEGMTVLDHLSKIQESGKLSGVFLSHQEGQPKKMVLEACSKQKEKMDALDKELSNIVGLDELKMQLRKRAKSFFCR</sequence>
<dbReference type="EMBL" id="CM047901">
    <property type="protein sequence ID" value="KAJ0097975.1"/>
    <property type="molecule type" value="Genomic_DNA"/>
</dbReference>
<dbReference type="Proteomes" id="UP001164250">
    <property type="component" value="Chromosome 5"/>
</dbReference>
<organism evidence="1 2">
    <name type="scientific">Pistacia atlantica</name>
    <dbReference type="NCBI Taxonomy" id="434234"/>
    <lineage>
        <taxon>Eukaryota</taxon>
        <taxon>Viridiplantae</taxon>
        <taxon>Streptophyta</taxon>
        <taxon>Embryophyta</taxon>
        <taxon>Tracheophyta</taxon>
        <taxon>Spermatophyta</taxon>
        <taxon>Magnoliopsida</taxon>
        <taxon>eudicotyledons</taxon>
        <taxon>Gunneridae</taxon>
        <taxon>Pentapetalae</taxon>
        <taxon>rosids</taxon>
        <taxon>malvids</taxon>
        <taxon>Sapindales</taxon>
        <taxon>Anacardiaceae</taxon>
        <taxon>Pistacia</taxon>
    </lineage>
</organism>
<protein>
    <submittedName>
        <fullName evidence="1">Uncharacterized protein</fullName>
    </submittedName>
</protein>
<comment type="caution">
    <text evidence="1">The sequence shown here is derived from an EMBL/GenBank/DDBJ whole genome shotgun (WGS) entry which is preliminary data.</text>
</comment>
<accession>A0ACC1BGA2</accession>